<sequence length="187" mass="21546">MIARLLGQARRKLFRAWPFFSALLTVLAARRDDLVVNTAKGRVRGVRYFLPSLNKAVDAYLGIPFAKPPVQHLRFRHPVPIEKWRGIYNATKLPNSCYQTPDVFFGDFPGATMWNPPTKVSEDCLYLNVWVPKTHPKIRRSAVFVWIFGGGFYRSHRFDDRPGDCHHNYSVSVMLCLIAIRLMVLDI</sequence>
<dbReference type="Gene3D" id="3.40.50.1820">
    <property type="entry name" value="alpha/beta hydrolase"/>
    <property type="match status" value="1"/>
</dbReference>
<dbReference type="AlphaFoldDB" id="A0AAD9KZ23"/>
<keyword evidence="3" id="KW-0378">Hydrolase</keyword>
<evidence type="ECO:0000313" key="7">
    <source>
        <dbReference type="Proteomes" id="UP001209878"/>
    </source>
</evidence>
<feature type="domain" description="Carboxylesterase type B" evidence="5">
    <location>
        <begin position="33"/>
        <end position="154"/>
    </location>
</feature>
<evidence type="ECO:0000259" key="5">
    <source>
        <dbReference type="Pfam" id="PF00135"/>
    </source>
</evidence>
<dbReference type="Proteomes" id="UP001209878">
    <property type="component" value="Unassembled WGS sequence"/>
</dbReference>
<keyword evidence="7" id="KW-1185">Reference proteome</keyword>
<dbReference type="GO" id="GO:0003990">
    <property type="term" value="F:acetylcholinesterase activity"/>
    <property type="evidence" value="ECO:0007669"/>
    <property type="project" value="TreeGrafter"/>
</dbReference>
<dbReference type="InterPro" id="IPR050654">
    <property type="entry name" value="AChE-related_enzymes"/>
</dbReference>
<evidence type="ECO:0000256" key="1">
    <source>
        <dbReference type="ARBA" id="ARBA00005964"/>
    </source>
</evidence>
<dbReference type="GO" id="GO:0006581">
    <property type="term" value="P:acetylcholine catabolic process"/>
    <property type="evidence" value="ECO:0007669"/>
    <property type="project" value="TreeGrafter"/>
</dbReference>
<dbReference type="InterPro" id="IPR029058">
    <property type="entry name" value="AB_hydrolase_fold"/>
</dbReference>
<dbReference type="Pfam" id="PF00135">
    <property type="entry name" value="COesterase"/>
    <property type="match status" value="1"/>
</dbReference>
<comment type="caution">
    <text evidence="6">The sequence shown here is derived from an EMBL/GenBank/DDBJ whole genome shotgun (WGS) entry which is preliminary data.</text>
</comment>
<reference evidence="6" key="1">
    <citation type="journal article" date="2023" name="Mol. Biol. Evol.">
        <title>Third-Generation Sequencing Reveals the Adaptive Role of the Epigenome in Three Deep-Sea Polychaetes.</title>
        <authorList>
            <person name="Perez M."/>
            <person name="Aroh O."/>
            <person name="Sun Y."/>
            <person name="Lan Y."/>
            <person name="Juniper S.K."/>
            <person name="Young C.R."/>
            <person name="Angers B."/>
            <person name="Qian P.Y."/>
        </authorList>
    </citation>
    <scope>NUCLEOTIDE SEQUENCE</scope>
    <source>
        <strain evidence="6">R07B-5</strain>
    </source>
</reference>
<dbReference type="PANTHER" id="PTHR43918">
    <property type="entry name" value="ACETYLCHOLINESTERASE"/>
    <property type="match status" value="1"/>
</dbReference>
<evidence type="ECO:0000256" key="3">
    <source>
        <dbReference type="ARBA" id="ARBA00022801"/>
    </source>
</evidence>
<evidence type="ECO:0000313" key="6">
    <source>
        <dbReference type="EMBL" id="KAK2180021.1"/>
    </source>
</evidence>
<keyword evidence="4" id="KW-0732">Signal</keyword>
<dbReference type="GO" id="GO:0005615">
    <property type="term" value="C:extracellular space"/>
    <property type="evidence" value="ECO:0007669"/>
    <property type="project" value="TreeGrafter"/>
</dbReference>
<dbReference type="GO" id="GO:0005886">
    <property type="term" value="C:plasma membrane"/>
    <property type="evidence" value="ECO:0007669"/>
    <property type="project" value="TreeGrafter"/>
</dbReference>
<gene>
    <name evidence="6" type="ORF">NP493_461g00009</name>
</gene>
<name>A0AAD9KZ23_RIDPI</name>
<dbReference type="EMBL" id="JAODUO010000461">
    <property type="protein sequence ID" value="KAK2180021.1"/>
    <property type="molecule type" value="Genomic_DNA"/>
</dbReference>
<dbReference type="InterPro" id="IPR002018">
    <property type="entry name" value="CarbesteraseB"/>
</dbReference>
<dbReference type="GO" id="GO:0019695">
    <property type="term" value="P:choline metabolic process"/>
    <property type="evidence" value="ECO:0007669"/>
    <property type="project" value="TreeGrafter"/>
</dbReference>
<feature type="chain" id="PRO_5042022087" description="Carboxylesterase type B domain-containing protein" evidence="4">
    <location>
        <begin position="29"/>
        <end position="187"/>
    </location>
</feature>
<dbReference type="PROSITE" id="PS00941">
    <property type="entry name" value="CARBOXYLESTERASE_B_2"/>
    <property type="match status" value="1"/>
</dbReference>
<comment type="similarity">
    <text evidence="1">Belongs to the type-B carboxylesterase/lipase family.</text>
</comment>
<dbReference type="PANTHER" id="PTHR43918:SF12">
    <property type="entry name" value="ACETYLCHOLINESTERASE 1"/>
    <property type="match status" value="1"/>
</dbReference>
<proteinExistence type="inferred from homology"/>
<organism evidence="6 7">
    <name type="scientific">Ridgeia piscesae</name>
    <name type="common">Tubeworm</name>
    <dbReference type="NCBI Taxonomy" id="27915"/>
    <lineage>
        <taxon>Eukaryota</taxon>
        <taxon>Metazoa</taxon>
        <taxon>Spiralia</taxon>
        <taxon>Lophotrochozoa</taxon>
        <taxon>Annelida</taxon>
        <taxon>Polychaeta</taxon>
        <taxon>Sedentaria</taxon>
        <taxon>Canalipalpata</taxon>
        <taxon>Sabellida</taxon>
        <taxon>Siboglinidae</taxon>
        <taxon>Ridgeia</taxon>
    </lineage>
</organism>
<accession>A0AAD9KZ23</accession>
<protein>
    <recommendedName>
        <fullName evidence="5">Carboxylesterase type B domain-containing protein</fullName>
    </recommendedName>
</protein>
<dbReference type="SUPFAM" id="SSF53474">
    <property type="entry name" value="alpha/beta-Hydrolases"/>
    <property type="match status" value="1"/>
</dbReference>
<keyword evidence="2" id="KW-0719">Serine esterase</keyword>
<feature type="signal peptide" evidence="4">
    <location>
        <begin position="1"/>
        <end position="28"/>
    </location>
</feature>
<evidence type="ECO:0000256" key="2">
    <source>
        <dbReference type="ARBA" id="ARBA00022487"/>
    </source>
</evidence>
<dbReference type="InterPro" id="IPR019819">
    <property type="entry name" value="Carboxylesterase_B_CS"/>
</dbReference>
<evidence type="ECO:0000256" key="4">
    <source>
        <dbReference type="SAM" id="SignalP"/>
    </source>
</evidence>